<dbReference type="AlphaFoldDB" id="A0A0B7K1Z2"/>
<evidence type="ECO:0000256" key="1">
    <source>
        <dbReference type="SAM" id="MobiDB-lite"/>
    </source>
</evidence>
<accession>A0A0B7K1Z2</accession>
<name>A0A0B7K1Z2_BIOOC</name>
<evidence type="ECO:0000256" key="2">
    <source>
        <dbReference type="SAM" id="Phobius"/>
    </source>
</evidence>
<proteinExistence type="predicted"/>
<keyword evidence="2" id="KW-0472">Membrane</keyword>
<organism evidence="3">
    <name type="scientific">Bionectria ochroleuca</name>
    <name type="common">Gliocladium roseum</name>
    <dbReference type="NCBI Taxonomy" id="29856"/>
    <lineage>
        <taxon>Eukaryota</taxon>
        <taxon>Fungi</taxon>
        <taxon>Dikarya</taxon>
        <taxon>Ascomycota</taxon>
        <taxon>Pezizomycotina</taxon>
        <taxon>Sordariomycetes</taxon>
        <taxon>Hypocreomycetidae</taxon>
        <taxon>Hypocreales</taxon>
        <taxon>Bionectriaceae</taxon>
        <taxon>Clonostachys</taxon>
    </lineage>
</organism>
<protein>
    <recommendedName>
        <fullName evidence="4">MFS maltose permease</fullName>
    </recommendedName>
</protein>
<evidence type="ECO:0000313" key="3">
    <source>
        <dbReference type="EMBL" id="CEO48915.1"/>
    </source>
</evidence>
<gene>
    <name evidence="3" type="ORF">BN869_000004972_1</name>
</gene>
<keyword evidence="2" id="KW-0812">Transmembrane</keyword>
<feature type="transmembrane region" description="Helical" evidence="2">
    <location>
        <begin position="80"/>
        <end position="102"/>
    </location>
</feature>
<feature type="compositionally biased region" description="Pro residues" evidence="1">
    <location>
        <begin position="404"/>
        <end position="414"/>
    </location>
</feature>
<keyword evidence="2" id="KW-1133">Transmembrane helix</keyword>
<sequence>MRPRILVCRSWLSNPRLAIEQRGTAFRFHRRLAQRQWATTNSPSRPTLAFLTTPAANRDACRRTYASGRRRQWLIHEAKLFVRYATICVVGSLAFFTIYYFILEEKVERDYPTPPEWPWRLRKQLRDAHKWTDPNHRPAVNWVKTFELARNVCLSFEDVKRDGHKIPRLSEQEEPGAEVPWEFIAHDISGMSEEWRRGYYETMMLTAKAAEYLDGWVRDVKRNLASAPEYVIGPSNPRPKPIPVGAPRAPREEDCEPAFPPADRYYLKIFATKGFSTRQKIEAAFEYANFLEFKQRPGGAEPLLNYALAEATQGMAQDELPYNPKTLALKDKGPAPSLNVLDALTTIANYKARHGQVSEALPIYISLLKARRALPSEPPRGQLRPKPRRQTSTFGTIIELFSPPEYPSAPPDGTRPPWRSPEERCHEASLNLYIGEILYSTSSKEDGLAWTREGVDIAEEELRSLPSSASKEAATVKQTCRECLQTGLDNWTVMVAKLVKEEQLDREKRPAPSVLSFWSSRLPEGVEGRWEAERSVLKERVRRTTELVDTTKPRDEGFLRWFQA</sequence>
<dbReference type="EMBL" id="CDPU01000012">
    <property type="protein sequence ID" value="CEO48915.1"/>
    <property type="molecule type" value="Genomic_DNA"/>
</dbReference>
<evidence type="ECO:0008006" key="4">
    <source>
        <dbReference type="Google" id="ProtNLM"/>
    </source>
</evidence>
<reference evidence="3" key="1">
    <citation type="submission" date="2015-01" db="EMBL/GenBank/DDBJ databases">
        <authorList>
            <person name="Durling Mikael"/>
        </authorList>
    </citation>
    <scope>NUCLEOTIDE SEQUENCE</scope>
</reference>
<feature type="region of interest" description="Disordered" evidence="1">
    <location>
        <begin position="401"/>
        <end position="422"/>
    </location>
</feature>